<feature type="domain" description="Outer membrane lipoprotein BamD-like" evidence="6">
    <location>
        <begin position="32"/>
        <end position="228"/>
    </location>
</feature>
<keyword evidence="4" id="KW-0449">Lipoprotein</keyword>
<organism evidence="7 8">
    <name type="scientific">Acuticoccus sediminis</name>
    <dbReference type="NCBI Taxonomy" id="2184697"/>
    <lineage>
        <taxon>Bacteria</taxon>
        <taxon>Pseudomonadati</taxon>
        <taxon>Pseudomonadota</taxon>
        <taxon>Alphaproteobacteria</taxon>
        <taxon>Hyphomicrobiales</taxon>
        <taxon>Amorphaceae</taxon>
        <taxon>Acuticoccus</taxon>
    </lineage>
</organism>
<feature type="repeat" description="TPR" evidence="5">
    <location>
        <begin position="35"/>
        <end position="68"/>
    </location>
</feature>
<evidence type="ECO:0000256" key="1">
    <source>
        <dbReference type="ARBA" id="ARBA00022729"/>
    </source>
</evidence>
<dbReference type="HAMAP" id="MF_00922">
    <property type="entry name" value="OM_assembly_BamD"/>
    <property type="match status" value="1"/>
</dbReference>
<evidence type="ECO:0000313" key="7">
    <source>
        <dbReference type="EMBL" id="RAH97045.1"/>
    </source>
</evidence>
<evidence type="ECO:0000259" key="6">
    <source>
        <dbReference type="Pfam" id="PF13525"/>
    </source>
</evidence>
<dbReference type="OrthoDB" id="9804044at2"/>
<keyword evidence="1 4" id="KW-0732">Signal</keyword>
<evidence type="ECO:0000313" key="8">
    <source>
        <dbReference type="Proteomes" id="UP000249590"/>
    </source>
</evidence>
<sequence>MVMRFARPLAALILVVGLGACGNRVTELDFEDRPADELYNEALVLMNEGDYQTAALKFEEVERLHPYSELGRKAQVMQAFASYSRGRYTDAAIAAKRYIALHPGSEDAAYAQYILAMSYYKQIPDVTRDQEGTERALDAFKTLIDKYPDSEYTDDGRRKYRAAQNQLAGHEMEIGRYYLERNENLAAINRFRVVVEKYQQTDQIEEALFRLTESYYALGVTQEAQTAAAVLGHNFPNSRWYKDAYSLLQNGGFSPDENKTSWISRAFDGFNVL</sequence>
<keyword evidence="5" id="KW-0802">TPR repeat</keyword>
<dbReference type="NCBIfam" id="TIGR03302">
    <property type="entry name" value="OM_YfiO"/>
    <property type="match status" value="1"/>
</dbReference>
<evidence type="ECO:0000256" key="4">
    <source>
        <dbReference type="HAMAP-Rule" id="MF_00922"/>
    </source>
</evidence>
<dbReference type="GO" id="GO:0043165">
    <property type="term" value="P:Gram-negative-bacterium-type cell outer membrane assembly"/>
    <property type="evidence" value="ECO:0007669"/>
    <property type="project" value="UniProtKB-UniRule"/>
</dbReference>
<keyword evidence="8" id="KW-1185">Reference proteome</keyword>
<dbReference type="Pfam" id="PF13525">
    <property type="entry name" value="YfiO"/>
    <property type="match status" value="1"/>
</dbReference>
<dbReference type="InterPro" id="IPR017689">
    <property type="entry name" value="BamD"/>
</dbReference>
<dbReference type="SUPFAM" id="SSF48452">
    <property type="entry name" value="TPR-like"/>
    <property type="match status" value="1"/>
</dbReference>
<keyword evidence="2 4" id="KW-0472">Membrane</keyword>
<comment type="subunit">
    <text evidence="4">Part of the Bam complex.</text>
</comment>
<dbReference type="GO" id="GO:0009279">
    <property type="term" value="C:cell outer membrane"/>
    <property type="evidence" value="ECO:0007669"/>
    <property type="project" value="UniProtKB-SubCell"/>
</dbReference>
<keyword evidence="4" id="KW-0564">Palmitate</keyword>
<gene>
    <name evidence="4" type="primary">bamD</name>
    <name evidence="7" type="ORF">DLJ53_30700</name>
</gene>
<dbReference type="GO" id="GO:0051205">
    <property type="term" value="P:protein insertion into membrane"/>
    <property type="evidence" value="ECO:0007669"/>
    <property type="project" value="UniProtKB-UniRule"/>
</dbReference>
<dbReference type="InterPro" id="IPR019734">
    <property type="entry name" value="TPR_rpt"/>
</dbReference>
<protein>
    <recommendedName>
        <fullName evidence="4">Outer membrane protein assembly factor BamD</fullName>
    </recommendedName>
</protein>
<proteinExistence type="inferred from homology"/>
<comment type="function">
    <text evidence="4">Part of the outer membrane protein assembly complex, which is involved in assembly and insertion of beta-barrel proteins into the outer membrane.</text>
</comment>
<comment type="similarity">
    <text evidence="4">Belongs to the BamD family.</text>
</comment>
<dbReference type="AlphaFoldDB" id="A0A8B2NGT8"/>
<comment type="subcellular location">
    <subcellularLocation>
        <location evidence="4">Cell outer membrane</location>
        <topology evidence="4">Lipid-anchor</topology>
    </subcellularLocation>
</comment>
<dbReference type="EMBL" id="QHHQ01000010">
    <property type="protein sequence ID" value="RAH97045.1"/>
    <property type="molecule type" value="Genomic_DNA"/>
</dbReference>
<dbReference type="Gene3D" id="1.25.40.10">
    <property type="entry name" value="Tetratricopeptide repeat domain"/>
    <property type="match status" value="1"/>
</dbReference>
<dbReference type="RefSeq" id="WP_111352153.1">
    <property type="nucleotide sequence ID" value="NZ_JAIWKD010000010.1"/>
</dbReference>
<dbReference type="PROSITE" id="PS51257">
    <property type="entry name" value="PROKAR_LIPOPROTEIN"/>
    <property type="match status" value="1"/>
</dbReference>
<dbReference type="InterPro" id="IPR039565">
    <property type="entry name" value="BamD-like"/>
</dbReference>
<dbReference type="Proteomes" id="UP000249590">
    <property type="component" value="Unassembled WGS sequence"/>
</dbReference>
<name>A0A8B2NGT8_9HYPH</name>
<evidence type="ECO:0000256" key="5">
    <source>
        <dbReference type="PROSITE-ProRule" id="PRU00339"/>
    </source>
</evidence>
<evidence type="ECO:0000256" key="2">
    <source>
        <dbReference type="ARBA" id="ARBA00023136"/>
    </source>
</evidence>
<reference evidence="7 8" key="1">
    <citation type="submission" date="2018-05" db="EMBL/GenBank/DDBJ databases">
        <title>Acuticoccus sediminis sp. nov., isolated from deep-sea sediment of Indian Ocean.</title>
        <authorList>
            <person name="Liu X."/>
            <person name="Lai Q."/>
            <person name="Du Y."/>
            <person name="Sun F."/>
            <person name="Zhang X."/>
            <person name="Wang S."/>
            <person name="Shao Z."/>
        </authorList>
    </citation>
    <scope>NUCLEOTIDE SEQUENCE [LARGE SCALE GENOMIC DNA]</scope>
    <source>
        <strain evidence="7 8">PTG4-2</strain>
    </source>
</reference>
<comment type="caution">
    <text evidence="7">The sequence shown here is derived from an EMBL/GenBank/DDBJ whole genome shotgun (WGS) entry which is preliminary data.</text>
</comment>
<dbReference type="CDD" id="cd15830">
    <property type="entry name" value="BamD"/>
    <property type="match status" value="1"/>
</dbReference>
<dbReference type="PROSITE" id="PS50005">
    <property type="entry name" value="TPR"/>
    <property type="match status" value="1"/>
</dbReference>
<keyword evidence="3 4" id="KW-0998">Cell outer membrane</keyword>
<evidence type="ECO:0000256" key="3">
    <source>
        <dbReference type="ARBA" id="ARBA00023237"/>
    </source>
</evidence>
<dbReference type="InterPro" id="IPR011990">
    <property type="entry name" value="TPR-like_helical_dom_sf"/>
</dbReference>
<accession>A0A8B2NGT8</accession>